<comment type="caution">
    <text evidence="5">The sequence shown here is derived from an EMBL/GenBank/DDBJ whole genome shotgun (WGS) entry which is preliminary data.</text>
</comment>
<dbReference type="RefSeq" id="WP_124763273.1">
    <property type="nucleotide sequence ID" value="NZ_JAFBDY010000009.1"/>
</dbReference>
<feature type="domain" description="HTH tetR-type" evidence="4">
    <location>
        <begin position="2"/>
        <end position="62"/>
    </location>
</feature>
<evidence type="ECO:0000256" key="1">
    <source>
        <dbReference type="ARBA" id="ARBA00022491"/>
    </source>
</evidence>
<dbReference type="AlphaFoldDB" id="A0A3N9UHH7"/>
<dbReference type="InterPro" id="IPR009057">
    <property type="entry name" value="Homeodomain-like_sf"/>
</dbReference>
<evidence type="ECO:0000313" key="6">
    <source>
        <dbReference type="Proteomes" id="UP000274033"/>
    </source>
</evidence>
<reference evidence="5 6" key="1">
    <citation type="journal article" date="2013" name="J. Microbiol.">
        <title>Lysinibacillus chungkukjangi sp. nov., isolated from Chungkukjang, Korean fermented soybean food.</title>
        <authorList>
            <person name="Kim S.J."/>
            <person name="Jang Y.H."/>
            <person name="Hamada M."/>
            <person name="Ahn J.H."/>
            <person name="Weon H.Y."/>
            <person name="Suzuki K."/>
            <person name="Whang K.S."/>
            <person name="Kwon S.W."/>
        </authorList>
    </citation>
    <scope>NUCLEOTIDE SEQUENCE [LARGE SCALE GENOMIC DNA]</scope>
    <source>
        <strain evidence="5 6">MCCC 1A12701</strain>
    </source>
</reference>
<dbReference type="PRINTS" id="PR00455">
    <property type="entry name" value="HTHTETR"/>
</dbReference>
<organism evidence="5 6">
    <name type="scientific">Lysinibacillus composti</name>
    <dbReference type="NCBI Taxonomy" id="720633"/>
    <lineage>
        <taxon>Bacteria</taxon>
        <taxon>Bacillati</taxon>
        <taxon>Bacillota</taxon>
        <taxon>Bacilli</taxon>
        <taxon>Bacillales</taxon>
        <taxon>Bacillaceae</taxon>
        <taxon>Lysinibacillus</taxon>
    </lineage>
</organism>
<dbReference type="PROSITE" id="PS50977">
    <property type="entry name" value="HTH_TETR_2"/>
    <property type="match status" value="1"/>
</dbReference>
<evidence type="ECO:0000256" key="2">
    <source>
        <dbReference type="ARBA" id="ARBA00023125"/>
    </source>
</evidence>
<evidence type="ECO:0000313" key="5">
    <source>
        <dbReference type="EMBL" id="RQW75495.1"/>
    </source>
</evidence>
<feature type="DNA-binding region" description="H-T-H motif" evidence="3">
    <location>
        <begin position="25"/>
        <end position="44"/>
    </location>
</feature>
<gene>
    <name evidence="5" type="ORF">EBB45_04980</name>
</gene>
<proteinExistence type="predicted"/>
<dbReference type="SUPFAM" id="SSF46689">
    <property type="entry name" value="Homeodomain-like"/>
    <property type="match status" value="1"/>
</dbReference>
<dbReference type="OrthoDB" id="9812993at2"/>
<dbReference type="InterPro" id="IPR050624">
    <property type="entry name" value="HTH-type_Tx_Regulator"/>
</dbReference>
<evidence type="ECO:0000256" key="3">
    <source>
        <dbReference type="PROSITE-ProRule" id="PRU00335"/>
    </source>
</evidence>
<keyword evidence="2 3" id="KW-0238">DNA-binding</keyword>
<evidence type="ECO:0000259" key="4">
    <source>
        <dbReference type="PROSITE" id="PS50977"/>
    </source>
</evidence>
<sequence length="305" mass="35265">MDKKKLEIIKIAIHLFSENGYHSTSVEEIAKESNMAKGSFYKYYQSKEDLLIDIINTIPLEIKQVLTKIYSKEYDSSIQKLSDLITVCYEKVFVKQIQILMSSCNDGALIKNQNIHDVARNISTEIDTLLSEFFINLYGEKIKDYVWNLNLLFTSQMVNYLILNRERQVNTNLEDTANFMATSIEILAEGYLERKPKPVIIGKSQIGKNQSDESPLVKGQKIRKILSLINHTVNNSVHGTKEKEEYMQVIYLLEEELLQKEQNTILIRAYISSLESIAELVNECKELKSLLEIEQNQDRLSNLLR</sequence>
<keyword evidence="1" id="KW-0678">Repressor</keyword>
<dbReference type="Proteomes" id="UP000274033">
    <property type="component" value="Unassembled WGS sequence"/>
</dbReference>
<dbReference type="Gene3D" id="1.10.357.10">
    <property type="entry name" value="Tetracycline Repressor, domain 2"/>
    <property type="match status" value="1"/>
</dbReference>
<dbReference type="PANTHER" id="PTHR43479">
    <property type="entry name" value="ACREF/ENVCD OPERON REPRESSOR-RELATED"/>
    <property type="match status" value="1"/>
</dbReference>
<dbReference type="PANTHER" id="PTHR43479:SF11">
    <property type="entry name" value="ACREF_ENVCD OPERON REPRESSOR-RELATED"/>
    <property type="match status" value="1"/>
</dbReference>
<dbReference type="InterPro" id="IPR001647">
    <property type="entry name" value="HTH_TetR"/>
</dbReference>
<protein>
    <submittedName>
        <fullName evidence="5">TetR/AcrR family transcriptional regulator</fullName>
    </submittedName>
</protein>
<dbReference type="EMBL" id="RRCT01000003">
    <property type="protein sequence ID" value="RQW75495.1"/>
    <property type="molecule type" value="Genomic_DNA"/>
</dbReference>
<keyword evidence="6" id="KW-1185">Reference proteome</keyword>
<accession>A0A3N9UHH7</accession>
<dbReference type="GO" id="GO:0003677">
    <property type="term" value="F:DNA binding"/>
    <property type="evidence" value="ECO:0007669"/>
    <property type="project" value="UniProtKB-UniRule"/>
</dbReference>
<name>A0A3N9UHH7_9BACI</name>
<dbReference type="Pfam" id="PF00440">
    <property type="entry name" value="TetR_N"/>
    <property type="match status" value="1"/>
</dbReference>